<feature type="domain" description="Glycosyltransferase 2-like" evidence="14">
    <location>
        <begin position="164"/>
        <end position="246"/>
    </location>
</feature>
<reference evidence="15 16" key="1">
    <citation type="submission" date="2020-07" db="EMBL/GenBank/DDBJ databases">
        <title>Metarhizium humberi genome.</title>
        <authorList>
            <person name="Lysoe E."/>
        </authorList>
    </citation>
    <scope>NUCLEOTIDE SEQUENCE [LARGE SCALE GENOMIC DNA]</scope>
    <source>
        <strain evidence="15 16">ESALQ1638</strain>
    </source>
</reference>
<evidence type="ECO:0000256" key="8">
    <source>
        <dbReference type="ARBA" id="ARBA00022824"/>
    </source>
</evidence>
<dbReference type="InterPro" id="IPR001173">
    <property type="entry name" value="Glyco_trans_2-like"/>
</dbReference>
<protein>
    <recommendedName>
        <fullName evidence="4">dolichyl-phosphate beta-glucosyltransferase</fullName>
        <ecNumber evidence="4">2.4.1.117</ecNumber>
    </recommendedName>
</protein>
<dbReference type="EMBL" id="JACEFI010000007">
    <property type="protein sequence ID" value="KAH0597237.1"/>
    <property type="molecule type" value="Genomic_DNA"/>
</dbReference>
<keyword evidence="16" id="KW-1185">Reference proteome</keyword>
<dbReference type="GO" id="GO:0006487">
    <property type="term" value="P:protein N-linked glycosylation"/>
    <property type="evidence" value="ECO:0007669"/>
    <property type="project" value="TreeGrafter"/>
</dbReference>
<dbReference type="GO" id="GO:0005789">
    <property type="term" value="C:endoplasmic reticulum membrane"/>
    <property type="evidence" value="ECO:0007669"/>
    <property type="project" value="UniProtKB-SubCell"/>
</dbReference>
<evidence type="ECO:0000256" key="1">
    <source>
        <dbReference type="ARBA" id="ARBA00004389"/>
    </source>
</evidence>
<evidence type="ECO:0000256" key="6">
    <source>
        <dbReference type="ARBA" id="ARBA00022679"/>
    </source>
</evidence>
<evidence type="ECO:0000259" key="14">
    <source>
        <dbReference type="Pfam" id="PF00535"/>
    </source>
</evidence>
<name>A0A9P8MC06_9HYPO</name>
<feature type="region of interest" description="Disordered" evidence="13">
    <location>
        <begin position="135"/>
        <end position="159"/>
    </location>
</feature>
<evidence type="ECO:0000256" key="9">
    <source>
        <dbReference type="ARBA" id="ARBA00022968"/>
    </source>
</evidence>
<evidence type="ECO:0000256" key="2">
    <source>
        <dbReference type="ARBA" id="ARBA00004922"/>
    </source>
</evidence>
<keyword evidence="5" id="KW-0328">Glycosyltransferase</keyword>
<evidence type="ECO:0000256" key="4">
    <source>
        <dbReference type="ARBA" id="ARBA00012583"/>
    </source>
</evidence>
<evidence type="ECO:0000313" key="15">
    <source>
        <dbReference type="EMBL" id="KAH0597237.1"/>
    </source>
</evidence>
<dbReference type="SUPFAM" id="SSF53448">
    <property type="entry name" value="Nucleotide-diphospho-sugar transferases"/>
    <property type="match status" value="1"/>
</dbReference>
<keyword evidence="9" id="KW-0735">Signal-anchor</keyword>
<evidence type="ECO:0000313" key="16">
    <source>
        <dbReference type="Proteomes" id="UP000764110"/>
    </source>
</evidence>
<accession>A0A9P8MC06</accession>
<comment type="caution">
    <text evidence="15">The sequence shown here is derived from an EMBL/GenBank/DDBJ whole genome shotgun (WGS) entry which is preliminary data.</text>
</comment>
<dbReference type="CDD" id="cd04188">
    <property type="entry name" value="DPG_synthase"/>
    <property type="match status" value="1"/>
</dbReference>
<comment type="catalytic activity">
    <reaction evidence="12">
        <text>a di-trans,poly-cis-dolichyl phosphate + UDP-alpha-D-glucose = a di-trans,poly-cis-dolichyl beta-D-glucosyl phosphate + UDP</text>
        <dbReference type="Rhea" id="RHEA:15401"/>
        <dbReference type="Rhea" id="RHEA-COMP:19498"/>
        <dbReference type="Rhea" id="RHEA-COMP:19502"/>
        <dbReference type="ChEBI" id="CHEBI:57525"/>
        <dbReference type="ChEBI" id="CHEBI:57683"/>
        <dbReference type="ChEBI" id="CHEBI:58223"/>
        <dbReference type="ChEBI" id="CHEBI:58885"/>
        <dbReference type="EC" id="2.4.1.117"/>
    </reaction>
    <physiologicalReaction direction="left-to-right" evidence="12">
        <dbReference type="Rhea" id="RHEA:15402"/>
    </physiologicalReaction>
</comment>
<keyword evidence="8" id="KW-0256">Endoplasmic reticulum</keyword>
<dbReference type="PANTHER" id="PTHR10859">
    <property type="entry name" value="GLYCOSYL TRANSFERASE"/>
    <property type="match status" value="1"/>
</dbReference>
<dbReference type="Gene3D" id="3.90.550.10">
    <property type="entry name" value="Spore Coat Polysaccharide Biosynthesis Protein SpsA, Chain A"/>
    <property type="match status" value="1"/>
</dbReference>
<gene>
    <name evidence="15" type="ORF">MHUMG1_04614</name>
</gene>
<keyword evidence="11" id="KW-0472">Membrane</keyword>
<keyword evidence="7" id="KW-0812">Transmembrane</keyword>
<dbReference type="GO" id="GO:0004581">
    <property type="term" value="F:dolichyl-phosphate beta-glucosyltransferase activity"/>
    <property type="evidence" value="ECO:0007669"/>
    <property type="project" value="UniProtKB-EC"/>
</dbReference>
<comment type="pathway">
    <text evidence="2">Protein modification; protein glycosylation.</text>
</comment>
<dbReference type="EC" id="2.4.1.117" evidence="4"/>
<evidence type="ECO:0000256" key="3">
    <source>
        <dbReference type="ARBA" id="ARBA00006739"/>
    </source>
</evidence>
<dbReference type="InterPro" id="IPR029044">
    <property type="entry name" value="Nucleotide-diphossugar_trans"/>
</dbReference>
<keyword evidence="10" id="KW-1133">Transmembrane helix</keyword>
<dbReference type="AlphaFoldDB" id="A0A9P8MC06"/>
<evidence type="ECO:0000256" key="13">
    <source>
        <dbReference type="SAM" id="MobiDB-lite"/>
    </source>
</evidence>
<dbReference type="PANTHER" id="PTHR10859:SF91">
    <property type="entry name" value="DOLICHYL-PHOSPHATE BETA-GLUCOSYLTRANSFERASE"/>
    <property type="match status" value="1"/>
</dbReference>
<dbReference type="Pfam" id="PF00535">
    <property type="entry name" value="Glycos_transf_2"/>
    <property type="match status" value="1"/>
</dbReference>
<evidence type="ECO:0000256" key="5">
    <source>
        <dbReference type="ARBA" id="ARBA00022676"/>
    </source>
</evidence>
<dbReference type="Proteomes" id="UP000764110">
    <property type="component" value="Unassembled WGS sequence"/>
</dbReference>
<evidence type="ECO:0000256" key="12">
    <source>
        <dbReference type="ARBA" id="ARBA00045097"/>
    </source>
</evidence>
<evidence type="ECO:0000256" key="7">
    <source>
        <dbReference type="ARBA" id="ARBA00022692"/>
    </source>
</evidence>
<keyword evidence="6" id="KW-0808">Transferase</keyword>
<evidence type="ECO:0000256" key="11">
    <source>
        <dbReference type="ARBA" id="ARBA00023136"/>
    </source>
</evidence>
<organism evidence="15 16">
    <name type="scientific">Metarhizium humberi</name>
    <dbReference type="NCBI Taxonomy" id="2596975"/>
    <lineage>
        <taxon>Eukaryota</taxon>
        <taxon>Fungi</taxon>
        <taxon>Dikarya</taxon>
        <taxon>Ascomycota</taxon>
        <taxon>Pezizomycotina</taxon>
        <taxon>Sordariomycetes</taxon>
        <taxon>Hypocreomycetidae</taxon>
        <taxon>Hypocreales</taxon>
        <taxon>Clavicipitaceae</taxon>
        <taxon>Metarhizium</taxon>
    </lineage>
</organism>
<comment type="subcellular location">
    <subcellularLocation>
        <location evidence="1">Endoplasmic reticulum membrane</location>
        <topology evidence="1">Single-pass membrane protein</topology>
    </subcellularLocation>
</comment>
<proteinExistence type="inferred from homology"/>
<sequence>MAPLLFPLGAYPWEYWKQFWLTYYRLQLFVLLHLVAPKPRPAIPSEKTYITSSPSGKPTTARQLPCWYDRWLAERRLQEQKHVRPQEAYPAPDAGSIEPAELRLSVVFPAYNEEDRILPTLEEAVEYLDKHIGRSTTAKGPFSPSSRRHQRGHSNAAKSNTEMGGYEILIVNDGSKDKTVEVALDFAHKHDLHDILRVVTLVKNRGKGGGVTHGLRHVRGEYVLFADADGASRFSDVSKLIEGCEEVIDGSFRGVAIGSRAHLVGSEAVVKRSALRNFLMRSFHLVLTILTPPATSRIRDTQCGFKLFSRESLPHIVPYMHAEGWIFDIEMLMLAESAPATPVLGSDGGVIGTSPGIKVAEVPIEWHEVGGSKLNVIQDSIKMAVGLAVLRASWMMGVYRRRQAAQDRHGGPMARELVTAQCEVHLLLKSLAFTRPSTISLTARNAAISEARVHVLVSPAPAVHGTKINRTILVSNHMSRLCVCKATSGHNVLGMREIEAFPADYNVLHKVAQILVFLVAPAAAGQIGNTLALVNHLSPSPSRSAKARTQM</sequence>
<comment type="similarity">
    <text evidence="3">Belongs to the glycosyltransferase 2 family.</text>
</comment>
<dbReference type="InterPro" id="IPR035518">
    <property type="entry name" value="DPG_synthase"/>
</dbReference>
<evidence type="ECO:0000256" key="10">
    <source>
        <dbReference type="ARBA" id="ARBA00022989"/>
    </source>
</evidence>